<evidence type="ECO:0000313" key="3">
    <source>
        <dbReference type="WBParaSite" id="TCLT_0001077501-mRNA-1"/>
    </source>
</evidence>
<dbReference type="WBParaSite" id="TCLT_0001077501-mRNA-1">
    <property type="protein sequence ID" value="TCLT_0001077501-mRNA-1"/>
    <property type="gene ID" value="TCLT_0001077501"/>
</dbReference>
<accession>A0A0N5DC56</accession>
<protein>
    <submittedName>
        <fullName evidence="1 3">Uncharacterized protein</fullName>
    </submittedName>
</protein>
<dbReference type="Proteomes" id="UP000276776">
    <property type="component" value="Unassembled WGS sequence"/>
</dbReference>
<dbReference type="OMA" id="LCMCKAL"/>
<dbReference type="OrthoDB" id="5861612at2759"/>
<dbReference type="AlphaFoldDB" id="A0A0N5DC56"/>
<dbReference type="EMBL" id="UYYF01005335">
    <property type="protein sequence ID" value="VDN08474.1"/>
    <property type="molecule type" value="Genomic_DNA"/>
</dbReference>
<keyword evidence="2" id="KW-1185">Reference proteome</keyword>
<gene>
    <name evidence="1" type="ORF">TCLT_LOCUS10757</name>
</gene>
<evidence type="ECO:0000313" key="1">
    <source>
        <dbReference type="EMBL" id="VDN08474.1"/>
    </source>
</evidence>
<reference evidence="1 2" key="2">
    <citation type="submission" date="2018-11" db="EMBL/GenBank/DDBJ databases">
        <authorList>
            <consortium name="Pathogen Informatics"/>
        </authorList>
    </citation>
    <scope>NUCLEOTIDE SEQUENCE [LARGE SCALE GENOMIC DNA]</scope>
</reference>
<proteinExistence type="predicted"/>
<sequence>MMQLAISSCIISWLHVLYPLRKSFQRTLKKYDEWCDACLCKLLSEAMESRDDLILSVCQNSLCEVKRYATMQNACASCKLMIFLLRCSMQKDQRERFKYWYNRSAVLETFISRKINRKFALAALLNSWQILLEPHIKISNLSAARKYSRDFLQENKSEREPLNISENVVTSEKKKKSFSSAIPLSSGMTTTDDPTPKQLDIILPVFFWPLFKVIAVLLKVNQLLLN</sequence>
<reference evidence="3" key="1">
    <citation type="submission" date="2017-02" db="UniProtKB">
        <authorList>
            <consortium name="WormBaseParasite"/>
        </authorList>
    </citation>
    <scope>IDENTIFICATION</scope>
</reference>
<evidence type="ECO:0000313" key="2">
    <source>
        <dbReference type="Proteomes" id="UP000276776"/>
    </source>
</evidence>
<name>A0A0N5DC56_THECL</name>
<organism evidence="3">
    <name type="scientific">Thelazia callipaeda</name>
    <name type="common">Oriental eyeworm</name>
    <name type="synonym">Parasitic nematode</name>
    <dbReference type="NCBI Taxonomy" id="103827"/>
    <lineage>
        <taxon>Eukaryota</taxon>
        <taxon>Metazoa</taxon>
        <taxon>Ecdysozoa</taxon>
        <taxon>Nematoda</taxon>
        <taxon>Chromadorea</taxon>
        <taxon>Rhabditida</taxon>
        <taxon>Spirurina</taxon>
        <taxon>Spiruromorpha</taxon>
        <taxon>Thelazioidea</taxon>
        <taxon>Thelaziidae</taxon>
        <taxon>Thelazia</taxon>
    </lineage>
</organism>